<reference evidence="1" key="1">
    <citation type="submission" date="2020-07" db="EMBL/GenBank/DDBJ databases">
        <title>Multicomponent nature underlies the extraordinary mechanical properties of spider dragline silk.</title>
        <authorList>
            <person name="Kono N."/>
            <person name="Nakamura H."/>
            <person name="Mori M."/>
            <person name="Yoshida Y."/>
            <person name="Ohtoshi R."/>
            <person name="Malay A.D."/>
            <person name="Moran D.A.P."/>
            <person name="Tomita M."/>
            <person name="Numata K."/>
            <person name="Arakawa K."/>
        </authorList>
    </citation>
    <scope>NUCLEOTIDE SEQUENCE</scope>
</reference>
<dbReference type="EMBL" id="BMAO01036968">
    <property type="protein sequence ID" value="GFR14424.1"/>
    <property type="molecule type" value="Genomic_DNA"/>
</dbReference>
<organism evidence="1 2">
    <name type="scientific">Trichonephila clavata</name>
    <name type="common">Joro spider</name>
    <name type="synonym">Nephila clavata</name>
    <dbReference type="NCBI Taxonomy" id="2740835"/>
    <lineage>
        <taxon>Eukaryota</taxon>
        <taxon>Metazoa</taxon>
        <taxon>Ecdysozoa</taxon>
        <taxon>Arthropoda</taxon>
        <taxon>Chelicerata</taxon>
        <taxon>Arachnida</taxon>
        <taxon>Araneae</taxon>
        <taxon>Araneomorphae</taxon>
        <taxon>Entelegynae</taxon>
        <taxon>Araneoidea</taxon>
        <taxon>Nephilidae</taxon>
        <taxon>Trichonephila</taxon>
    </lineage>
</organism>
<keyword evidence="2" id="KW-1185">Reference proteome</keyword>
<gene>
    <name evidence="1" type="ORF">TNCT_422221</name>
</gene>
<sequence>MDFGIQTVTYKKGRKENTLGISKGRKMSNLVATVMDDIGRLGDTQRTHSRRVNDARRNEKISLFPFVKRRVVRSQQSPLRKRKKSHKIATRKAPFPINSFFLVETCHGSMGRPIFCLLCCGF</sequence>
<dbReference type="OrthoDB" id="6438292at2759"/>
<evidence type="ECO:0000313" key="2">
    <source>
        <dbReference type="Proteomes" id="UP000887116"/>
    </source>
</evidence>
<comment type="caution">
    <text evidence="1">The sequence shown here is derived from an EMBL/GenBank/DDBJ whole genome shotgun (WGS) entry which is preliminary data.</text>
</comment>
<protein>
    <submittedName>
        <fullName evidence="1">Uncharacterized protein</fullName>
    </submittedName>
</protein>
<dbReference type="Proteomes" id="UP000887116">
    <property type="component" value="Unassembled WGS sequence"/>
</dbReference>
<name>A0A8X6LNX2_TRICU</name>
<accession>A0A8X6LNX2</accession>
<evidence type="ECO:0000313" key="1">
    <source>
        <dbReference type="EMBL" id="GFR14424.1"/>
    </source>
</evidence>
<dbReference type="AlphaFoldDB" id="A0A8X6LNX2"/>
<proteinExistence type="predicted"/>